<evidence type="ECO:0000313" key="4">
    <source>
        <dbReference type="EMBL" id="TIC62186.1"/>
    </source>
</evidence>
<dbReference type="GO" id="GO:0017054">
    <property type="term" value="C:negative cofactor 2 complex"/>
    <property type="evidence" value="ECO:0007669"/>
    <property type="project" value="InterPro"/>
</dbReference>
<dbReference type="Proteomes" id="UP000310708">
    <property type="component" value="Unassembled WGS sequence"/>
</dbReference>
<accession>A0A4T0LMB9</accession>
<dbReference type="InterPro" id="IPR009072">
    <property type="entry name" value="Histone-fold"/>
</dbReference>
<dbReference type="SUPFAM" id="SSF47113">
    <property type="entry name" value="Histone-fold"/>
    <property type="match status" value="1"/>
</dbReference>
<feature type="domain" description="Transcription factor CBF/NF-Y/archaeal histone" evidence="3">
    <location>
        <begin position="19"/>
        <end position="83"/>
    </location>
</feature>
<evidence type="ECO:0000256" key="1">
    <source>
        <dbReference type="ARBA" id="ARBA00004123"/>
    </source>
</evidence>
<dbReference type="InterPro" id="IPR003958">
    <property type="entry name" value="CBFA_NFYB_domain"/>
</dbReference>
<reference evidence="4 5" key="1">
    <citation type="submission" date="2019-03" db="EMBL/GenBank/DDBJ databases">
        <title>Sequencing 25 genomes of Wallemia mellicola.</title>
        <authorList>
            <person name="Gostincar C."/>
        </authorList>
    </citation>
    <scope>NUCLEOTIDE SEQUENCE [LARGE SCALE GENOMIC DNA]</scope>
    <source>
        <strain evidence="4 5">EXF-757</strain>
    </source>
</reference>
<evidence type="ECO:0000313" key="5">
    <source>
        <dbReference type="Proteomes" id="UP000310708"/>
    </source>
</evidence>
<gene>
    <name evidence="4" type="ORF">E3Q01_04085</name>
</gene>
<dbReference type="PANTHER" id="PTHR46138">
    <property type="entry name" value="PROTEIN DR1"/>
    <property type="match status" value="1"/>
</dbReference>
<proteinExistence type="predicted"/>
<dbReference type="CDD" id="cd22905">
    <property type="entry name" value="HFD_Dr1"/>
    <property type="match status" value="1"/>
</dbReference>
<organism evidence="4 5">
    <name type="scientific">Wallemia mellicola</name>
    <dbReference type="NCBI Taxonomy" id="1708541"/>
    <lineage>
        <taxon>Eukaryota</taxon>
        <taxon>Fungi</taxon>
        <taxon>Dikarya</taxon>
        <taxon>Basidiomycota</taxon>
        <taxon>Wallemiomycotina</taxon>
        <taxon>Wallemiomycetes</taxon>
        <taxon>Wallemiales</taxon>
        <taxon>Wallemiaceae</taxon>
        <taxon>Wallemia</taxon>
    </lineage>
</organism>
<keyword evidence="2" id="KW-0539">Nucleus</keyword>
<dbReference type="InterPro" id="IPR042225">
    <property type="entry name" value="Ncb2"/>
</dbReference>
<dbReference type="GO" id="GO:0016251">
    <property type="term" value="F:RNA polymerase II general transcription initiation factor activity"/>
    <property type="evidence" value="ECO:0007669"/>
    <property type="project" value="TreeGrafter"/>
</dbReference>
<dbReference type="GO" id="GO:0046982">
    <property type="term" value="F:protein heterodimerization activity"/>
    <property type="evidence" value="ECO:0007669"/>
    <property type="project" value="InterPro"/>
</dbReference>
<comment type="caution">
    <text evidence="4">The sequence shown here is derived from an EMBL/GenBank/DDBJ whole genome shotgun (WGS) entry which is preliminary data.</text>
</comment>
<dbReference type="FunFam" id="1.10.20.10:FF:000019">
    <property type="entry name" value="Negative cofactor 2 beta"/>
    <property type="match status" value="1"/>
</dbReference>
<dbReference type="PANTHER" id="PTHR46138:SF1">
    <property type="entry name" value="PROTEIN DR1"/>
    <property type="match status" value="1"/>
</dbReference>
<dbReference type="PRINTS" id="PR00615">
    <property type="entry name" value="CCAATSUBUNTA"/>
</dbReference>
<dbReference type="AlphaFoldDB" id="A0A4T0LMB9"/>
<sequence>MSDDEKNIPTASSFDDELTLPKATAEKLIKEMLPPELTVAKETRDLLIECCVEFIHLVSSEANEACEQDSKKTISPEHVVSALKTLGFETYLKDMEEVLRDHKAQAKVKSAWDKERKGSRLAASGMTEEQLLAQQEELFAASKARMEASTTGPQAE</sequence>
<protein>
    <submittedName>
        <fullName evidence="4">Histone-fold-containing protein</fullName>
    </submittedName>
</protein>
<evidence type="ECO:0000256" key="2">
    <source>
        <dbReference type="ARBA" id="ARBA00023242"/>
    </source>
</evidence>
<dbReference type="GO" id="GO:0000122">
    <property type="term" value="P:negative regulation of transcription by RNA polymerase II"/>
    <property type="evidence" value="ECO:0007669"/>
    <property type="project" value="InterPro"/>
</dbReference>
<comment type="subcellular location">
    <subcellularLocation>
        <location evidence="1">Nucleus</location>
    </subcellularLocation>
</comment>
<dbReference type="EMBL" id="SPRX01000076">
    <property type="protein sequence ID" value="TIC62186.1"/>
    <property type="molecule type" value="Genomic_DNA"/>
</dbReference>
<dbReference type="GO" id="GO:0017025">
    <property type="term" value="F:TBP-class protein binding"/>
    <property type="evidence" value="ECO:0007669"/>
    <property type="project" value="TreeGrafter"/>
</dbReference>
<name>A0A4T0LMB9_9BASI</name>
<dbReference type="Gene3D" id="1.10.20.10">
    <property type="entry name" value="Histone, subunit A"/>
    <property type="match status" value="1"/>
</dbReference>
<evidence type="ECO:0000259" key="3">
    <source>
        <dbReference type="Pfam" id="PF00808"/>
    </source>
</evidence>
<dbReference type="Pfam" id="PF00808">
    <property type="entry name" value="CBFD_NFYB_HMF"/>
    <property type="match status" value="1"/>
</dbReference>
<dbReference type="GO" id="GO:0051123">
    <property type="term" value="P:RNA polymerase II preinitiation complex assembly"/>
    <property type="evidence" value="ECO:0007669"/>
    <property type="project" value="TreeGrafter"/>
</dbReference>